<dbReference type="CDD" id="cd16396">
    <property type="entry name" value="Noc_N"/>
    <property type="match status" value="1"/>
</dbReference>
<dbReference type="SUPFAM" id="SSF109709">
    <property type="entry name" value="KorB DNA-binding domain-like"/>
    <property type="match status" value="1"/>
</dbReference>
<evidence type="ECO:0000256" key="1">
    <source>
        <dbReference type="ARBA" id="ARBA00006295"/>
    </source>
</evidence>
<dbReference type="AlphaFoldDB" id="A0A075MUP9"/>
<dbReference type="InterPro" id="IPR003115">
    <property type="entry name" value="ParB_N"/>
</dbReference>
<dbReference type="InterPro" id="IPR004437">
    <property type="entry name" value="ParB/RepB/Spo0J"/>
</dbReference>
<dbReference type="FunFam" id="1.10.10.2830:FF:000001">
    <property type="entry name" value="Chromosome partitioning protein ParB"/>
    <property type="match status" value="1"/>
</dbReference>
<dbReference type="InterPro" id="IPR041468">
    <property type="entry name" value="HTH_ParB/Spo0J"/>
</dbReference>
<name>A0A075MUP9_9ARCH</name>
<protein>
    <submittedName>
        <fullName evidence="4">ParB-like partition protein</fullName>
    </submittedName>
</protein>
<proteinExistence type="inferred from homology"/>
<keyword evidence="5" id="KW-1185">Reference proteome</keyword>
<dbReference type="InterPro" id="IPR036086">
    <property type="entry name" value="ParB/Sulfiredoxin_sf"/>
</dbReference>
<accession>A0A075MUP9</accession>
<dbReference type="GeneID" id="41598576"/>
<dbReference type="Pfam" id="PF02195">
    <property type="entry name" value="ParB_N"/>
    <property type="match status" value="1"/>
</dbReference>
<evidence type="ECO:0000259" key="3">
    <source>
        <dbReference type="SMART" id="SM00470"/>
    </source>
</evidence>
<keyword evidence="2" id="KW-0159">Chromosome partition</keyword>
<dbReference type="OrthoDB" id="2340at2157"/>
<dbReference type="PANTHER" id="PTHR33375">
    <property type="entry name" value="CHROMOSOME-PARTITIONING PROTEIN PARB-RELATED"/>
    <property type="match status" value="1"/>
</dbReference>
<dbReference type="eggNOG" id="arCOG11113">
    <property type="taxonomic scope" value="Archaea"/>
</dbReference>
<dbReference type="GO" id="GO:0005694">
    <property type="term" value="C:chromosome"/>
    <property type="evidence" value="ECO:0007669"/>
    <property type="project" value="TreeGrafter"/>
</dbReference>
<reference evidence="4 5" key="1">
    <citation type="journal article" date="2014" name="PLoS ONE">
        <title>Genome Sequence of Candidatus Nitrososphaera evergladensis from Group I.1b Enriched from Everglades Soil Reveals Novel Genomic Features of the Ammonia-Oxidizing Archaea.</title>
        <authorList>
            <person name="Zhalnina K.V."/>
            <person name="Dias R."/>
            <person name="Leonard M.T."/>
            <person name="Dorr de Quadros P."/>
            <person name="Camargo F.A."/>
            <person name="Drew J.C."/>
            <person name="Farmerie W.G."/>
            <person name="Daroub S.H."/>
            <person name="Triplett E.W."/>
        </authorList>
    </citation>
    <scope>NUCLEOTIDE SEQUENCE [LARGE SCALE GENOMIC DNA]</scope>
    <source>
        <strain evidence="4 5">SR1</strain>
    </source>
</reference>
<dbReference type="NCBIfam" id="TIGR00180">
    <property type="entry name" value="parB_part"/>
    <property type="match status" value="1"/>
</dbReference>
<dbReference type="SMART" id="SM00470">
    <property type="entry name" value="ParB"/>
    <property type="match status" value="1"/>
</dbReference>
<dbReference type="HOGENOM" id="CLU_023853_0_1_2"/>
<dbReference type="Gene3D" id="3.90.1530.30">
    <property type="match status" value="1"/>
</dbReference>
<dbReference type="GO" id="GO:0003677">
    <property type="term" value="F:DNA binding"/>
    <property type="evidence" value="ECO:0007669"/>
    <property type="project" value="InterPro"/>
</dbReference>
<dbReference type="EMBL" id="CP007174">
    <property type="protein sequence ID" value="AIF84935.1"/>
    <property type="molecule type" value="Genomic_DNA"/>
</dbReference>
<organism evidence="4 5">
    <name type="scientific">Candidatus Nitrososphaera evergladensis SR1</name>
    <dbReference type="NCBI Taxonomy" id="1459636"/>
    <lineage>
        <taxon>Archaea</taxon>
        <taxon>Nitrososphaerota</taxon>
        <taxon>Nitrososphaeria</taxon>
        <taxon>Nitrososphaerales</taxon>
        <taxon>Nitrososphaeraceae</taxon>
        <taxon>Nitrososphaera</taxon>
    </lineage>
</organism>
<dbReference type="RefSeq" id="WP_148701422.1">
    <property type="nucleotide sequence ID" value="NZ_CP007174.1"/>
</dbReference>
<comment type="similarity">
    <text evidence="1">Belongs to the ParB family.</text>
</comment>
<sequence>MEFIDSSVVEQIEMKMIRPSQFAIRDTFQKDDPDFETLVNSIREHGLLQPILIRPLTAGFEIVAGHRRYHACKNLRWRFISAKIRELTDKQSYEIQLTENVQRKSMDPLEEAEAFRRYIVDFGWGGVTELAKKIGKSEEYVSHHMQLLRLPDEIKEKIANRSINVSQAIEIAQISSEKQSMIVEHIMNNDLTVRQIRELKNALNQESQDELVVAAKARAPVIARKTYLTLKIALNRIDNLINEVHSTVEPDQRAEIINFLMGIRLKIHSLIDDSIRFKNSSAKQHRN</sequence>
<evidence type="ECO:0000313" key="4">
    <source>
        <dbReference type="EMBL" id="AIF84935.1"/>
    </source>
</evidence>
<dbReference type="Proteomes" id="UP000028194">
    <property type="component" value="Chromosome"/>
</dbReference>
<feature type="domain" description="ParB-like N-terminal" evidence="3">
    <location>
        <begin position="10"/>
        <end position="101"/>
    </location>
</feature>
<evidence type="ECO:0000313" key="5">
    <source>
        <dbReference type="Proteomes" id="UP000028194"/>
    </source>
</evidence>
<dbReference type="Gene3D" id="1.10.10.2830">
    <property type="match status" value="1"/>
</dbReference>
<dbReference type="Pfam" id="PF17762">
    <property type="entry name" value="HTH_ParB"/>
    <property type="match status" value="1"/>
</dbReference>
<dbReference type="GO" id="GO:0007059">
    <property type="term" value="P:chromosome segregation"/>
    <property type="evidence" value="ECO:0007669"/>
    <property type="project" value="UniProtKB-KW"/>
</dbReference>
<dbReference type="PANTHER" id="PTHR33375:SF1">
    <property type="entry name" value="CHROMOSOME-PARTITIONING PROTEIN PARB-RELATED"/>
    <property type="match status" value="1"/>
</dbReference>
<dbReference type="KEGG" id="nev:NTE_02897"/>
<gene>
    <name evidence="4" type="ORF">NTE_02897</name>
</gene>
<evidence type="ECO:0000256" key="2">
    <source>
        <dbReference type="ARBA" id="ARBA00022829"/>
    </source>
</evidence>
<dbReference type="InterPro" id="IPR050336">
    <property type="entry name" value="Chromosome_partition/occlusion"/>
</dbReference>
<dbReference type="SUPFAM" id="SSF110849">
    <property type="entry name" value="ParB/Sulfiredoxin"/>
    <property type="match status" value="1"/>
</dbReference>